<name>A0AAE9Y8F0_9ACTN</name>
<evidence type="ECO:0000256" key="4">
    <source>
        <dbReference type="ARBA" id="ARBA00022840"/>
    </source>
</evidence>
<dbReference type="Gene3D" id="3.40.50.300">
    <property type="entry name" value="P-loop containing nucleotide triphosphate hydrolases"/>
    <property type="match status" value="1"/>
</dbReference>
<gene>
    <name evidence="6" type="ORF">PO878_17920</name>
</gene>
<keyword evidence="3" id="KW-0547">Nucleotide-binding</keyword>
<dbReference type="KEGG" id="ima:PO878_17920"/>
<keyword evidence="7" id="KW-1185">Reference proteome</keyword>
<dbReference type="InterPro" id="IPR003439">
    <property type="entry name" value="ABC_transporter-like_ATP-bd"/>
</dbReference>
<dbReference type="PROSITE" id="PS50893">
    <property type="entry name" value="ABC_TRANSPORTER_2"/>
    <property type="match status" value="1"/>
</dbReference>
<keyword evidence="2" id="KW-0813">Transport</keyword>
<proteinExistence type="inferred from homology"/>
<dbReference type="GO" id="GO:0005524">
    <property type="term" value="F:ATP binding"/>
    <property type="evidence" value="ECO:0007669"/>
    <property type="project" value="UniProtKB-KW"/>
</dbReference>
<dbReference type="RefSeq" id="WP_272735901.1">
    <property type="nucleotide sequence ID" value="NZ_CP116942.1"/>
</dbReference>
<dbReference type="PANTHER" id="PTHR43335">
    <property type="entry name" value="ABC TRANSPORTER, ATP-BINDING PROTEIN"/>
    <property type="match status" value="1"/>
</dbReference>
<organism evidence="6 7">
    <name type="scientific">Iamia majanohamensis</name>
    <dbReference type="NCBI Taxonomy" id="467976"/>
    <lineage>
        <taxon>Bacteria</taxon>
        <taxon>Bacillati</taxon>
        <taxon>Actinomycetota</taxon>
        <taxon>Acidimicrobiia</taxon>
        <taxon>Acidimicrobiales</taxon>
        <taxon>Iamiaceae</taxon>
        <taxon>Iamia</taxon>
    </lineage>
</organism>
<protein>
    <submittedName>
        <fullName evidence="6">ABC transporter ATP-binding protein</fullName>
    </submittedName>
</protein>
<dbReference type="EMBL" id="CP116942">
    <property type="protein sequence ID" value="WCO66378.1"/>
    <property type="molecule type" value="Genomic_DNA"/>
</dbReference>
<accession>A0AAE9Y8F0</accession>
<dbReference type="AlphaFoldDB" id="A0AAE9Y8F0"/>
<dbReference type="InterPro" id="IPR003593">
    <property type="entry name" value="AAA+_ATPase"/>
</dbReference>
<evidence type="ECO:0000256" key="1">
    <source>
        <dbReference type="ARBA" id="ARBA00005417"/>
    </source>
</evidence>
<dbReference type="Pfam" id="PF00005">
    <property type="entry name" value="ABC_tran"/>
    <property type="match status" value="1"/>
</dbReference>
<evidence type="ECO:0000256" key="3">
    <source>
        <dbReference type="ARBA" id="ARBA00022741"/>
    </source>
</evidence>
<evidence type="ECO:0000313" key="7">
    <source>
        <dbReference type="Proteomes" id="UP001216390"/>
    </source>
</evidence>
<dbReference type="PANTHER" id="PTHR43335:SF2">
    <property type="entry name" value="ABC TRANSPORTER, ATP-BINDING PROTEIN"/>
    <property type="match status" value="1"/>
</dbReference>
<dbReference type="Proteomes" id="UP001216390">
    <property type="component" value="Chromosome"/>
</dbReference>
<evidence type="ECO:0000313" key="6">
    <source>
        <dbReference type="EMBL" id="WCO66378.1"/>
    </source>
</evidence>
<comment type="similarity">
    <text evidence="1">Belongs to the ABC transporter superfamily.</text>
</comment>
<reference evidence="6" key="1">
    <citation type="submission" date="2023-01" db="EMBL/GenBank/DDBJ databases">
        <title>The diversity of Class Acidimicrobiia in South China Sea sediment environments and the proposal of Iamia marina sp. nov., a novel species of the genus Iamia.</title>
        <authorList>
            <person name="He Y."/>
            <person name="Tian X."/>
        </authorList>
    </citation>
    <scope>NUCLEOTIDE SEQUENCE</scope>
    <source>
        <strain evidence="6">DSM 19957</strain>
    </source>
</reference>
<dbReference type="SMART" id="SM00382">
    <property type="entry name" value="AAA"/>
    <property type="match status" value="1"/>
</dbReference>
<evidence type="ECO:0000256" key="2">
    <source>
        <dbReference type="ARBA" id="ARBA00022448"/>
    </source>
</evidence>
<evidence type="ECO:0000259" key="5">
    <source>
        <dbReference type="PROSITE" id="PS50893"/>
    </source>
</evidence>
<feature type="domain" description="ABC transporter" evidence="5">
    <location>
        <begin position="14"/>
        <end position="244"/>
    </location>
</feature>
<dbReference type="InterPro" id="IPR027417">
    <property type="entry name" value="P-loop_NTPase"/>
</dbReference>
<dbReference type="SUPFAM" id="SSF52540">
    <property type="entry name" value="P-loop containing nucleoside triphosphate hydrolases"/>
    <property type="match status" value="1"/>
</dbReference>
<dbReference type="GO" id="GO:0016887">
    <property type="term" value="F:ATP hydrolysis activity"/>
    <property type="evidence" value="ECO:0007669"/>
    <property type="project" value="InterPro"/>
</dbReference>
<sequence>MPAPATVVDEGRVLVASGVVKRWGSTLALAGADLDVGPGVTGLLGANGSGKTTLLGLLLGLHRPDQGHIRVLGLDPTTAGPEVRARVGYAPEHHSLPPDVKAVDLVRHVAELHGLPRREATGRASDVLWQVGLGEERVRPLGTMSTGQRQRVKLAQAIVHDPVLVLLDEPTEGLDPVQRDDMLALIRRVGHDFGIHVLLSSHVLDEVERVADGAVILHAGRVVSSGALADLQASSTGGVVVEVVGDPAPLATELAARGLPAEVAGPRLVVGGGEEVFDVVRDLLAARGVAVRRLEPRRRSLEEVFLSSGLTGGQADPTGAAGG</sequence>
<keyword evidence="4 6" id="KW-0067">ATP-binding</keyword>